<reference evidence="1 2" key="1">
    <citation type="submission" date="2024-03" db="EMBL/GenBank/DDBJ databases">
        <title>High-quality draft genome sequence of Oceanobacter sp. wDCs-4.</title>
        <authorList>
            <person name="Dong C."/>
        </authorList>
    </citation>
    <scope>NUCLEOTIDE SEQUENCE [LARGE SCALE GENOMIC DNA]</scope>
    <source>
        <strain evidence="2">wDCs-4</strain>
    </source>
</reference>
<keyword evidence="2" id="KW-1185">Reference proteome</keyword>
<comment type="caution">
    <text evidence="1">The sequence shown here is derived from an EMBL/GenBank/DDBJ whole genome shotgun (WGS) entry which is preliminary data.</text>
</comment>
<evidence type="ECO:0000313" key="2">
    <source>
        <dbReference type="Proteomes" id="UP001620597"/>
    </source>
</evidence>
<protein>
    <recommendedName>
        <fullName evidence="3">Lipopolysaccharide kinase (Kdo/WaaP) family protein</fullName>
    </recommendedName>
</protein>
<dbReference type="Proteomes" id="UP001620597">
    <property type="component" value="Unassembled WGS sequence"/>
</dbReference>
<name>A0ABW8ND53_9GAMM</name>
<sequence length="234" mass="26904">MMITHVKLPWLEVSQAFVCFQLSRQLPHNGVRTADRLIIDHTPSTVAVTANGLSVLQLIKARSWHEYVKTFWAHSRLFKEVKGNRLLTRLGIHVAAIHEMGVGLLPGRRYRYLGYYIMDDLAAAGALEVFELFKSGGLDSAQRISWLDSILDDLRIMRDAGVVFSDCHLKNVFAHPQGKVTWIDTGVTRYFCPRSRKFARKFNYSIRRFADYHDAELPLSHEEKRRILALLLPQ</sequence>
<gene>
    <name evidence="1" type="ORF">WG929_00490</name>
</gene>
<dbReference type="SUPFAM" id="SSF56112">
    <property type="entry name" value="Protein kinase-like (PK-like)"/>
    <property type="match status" value="1"/>
</dbReference>
<accession>A0ABW8ND53</accession>
<evidence type="ECO:0000313" key="1">
    <source>
        <dbReference type="EMBL" id="MFK4750874.1"/>
    </source>
</evidence>
<dbReference type="RefSeq" id="WP_416204432.1">
    <property type="nucleotide sequence ID" value="NZ_JBBKTX010000001.1"/>
</dbReference>
<proteinExistence type="predicted"/>
<evidence type="ECO:0008006" key="3">
    <source>
        <dbReference type="Google" id="ProtNLM"/>
    </source>
</evidence>
<dbReference type="InterPro" id="IPR011009">
    <property type="entry name" value="Kinase-like_dom_sf"/>
</dbReference>
<dbReference type="EMBL" id="JBBKTX010000001">
    <property type="protein sequence ID" value="MFK4750874.1"/>
    <property type="molecule type" value="Genomic_DNA"/>
</dbReference>
<organism evidence="1 2">
    <name type="scientific">Oceanobacter antarcticus</name>
    <dbReference type="NCBI Taxonomy" id="3133425"/>
    <lineage>
        <taxon>Bacteria</taxon>
        <taxon>Pseudomonadati</taxon>
        <taxon>Pseudomonadota</taxon>
        <taxon>Gammaproteobacteria</taxon>
        <taxon>Oceanospirillales</taxon>
        <taxon>Oceanospirillaceae</taxon>
        <taxon>Oceanobacter</taxon>
    </lineage>
</organism>